<reference evidence="2 3" key="1">
    <citation type="submission" date="2019-08" db="EMBL/GenBank/DDBJ databases">
        <title>Deep-cultivation of Planctomycetes and their phenomic and genomic characterization uncovers novel biology.</title>
        <authorList>
            <person name="Wiegand S."/>
            <person name="Jogler M."/>
            <person name="Boedeker C."/>
            <person name="Pinto D."/>
            <person name="Vollmers J."/>
            <person name="Rivas-Marin E."/>
            <person name="Kohn T."/>
            <person name="Peeters S.H."/>
            <person name="Heuer A."/>
            <person name="Rast P."/>
            <person name="Oberbeckmann S."/>
            <person name="Bunk B."/>
            <person name="Jeske O."/>
            <person name="Meyerdierks A."/>
            <person name="Storesund J.E."/>
            <person name="Kallscheuer N."/>
            <person name="Luecker S."/>
            <person name="Lage O.M."/>
            <person name="Pohl T."/>
            <person name="Merkel B.J."/>
            <person name="Hornburger P."/>
            <person name="Mueller R.-W."/>
            <person name="Bruemmer F."/>
            <person name="Labrenz M."/>
            <person name="Spormann A.M."/>
            <person name="Op den Camp H."/>
            <person name="Overmann J."/>
            <person name="Amann R."/>
            <person name="Jetten M.S.M."/>
            <person name="Mascher T."/>
            <person name="Medema M.H."/>
            <person name="Devos D.P."/>
            <person name="Kaster A.-K."/>
            <person name="Ovreas L."/>
            <person name="Rohde M."/>
            <person name="Galperin M.Y."/>
            <person name="Jogler C."/>
        </authorList>
    </citation>
    <scope>NUCLEOTIDE SEQUENCE [LARGE SCALE GENOMIC DNA]</scope>
    <source>
        <strain evidence="2 3">Pr1d</strain>
    </source>
</reference>
<feature type="compositionally biased region" description="Low complexity" evidence="1">
    <location>
        <begin position="30"/>
        <end position="42"/>
    </location>
</feature>
<feature type="region of interest" description="Disordered" evidence="1">
    <location>
        <begin position="30"/>
        <end position="75"/>
    </location>
</feature>
<evidence type="ECO:0000313" key="3">
    <source>
        <dbReference type="Proteomes" id="UP000323917"/>
    </source>
</evidence>
<dbReference type="KEGG" id="bgok:Pr1d_26310"/>
<evidence type="ECO:0000256" key="1">
    <source>
        <dbReference type="SAM" id="MobiDB-lite"/>
    </source>
</evidence>
<evidence type="ECO:0000313" key="2">
    <source>
        <dbReference type="EMBL" id="QEG35333.1"/>
    </source>
</evidence>
<protein>
    <submittedName>
        <fullName evidence="2">YHS domain protein</fullName>
    </submittedName>
</protein>
<name>A0A5B9QMV5_9BACT</name>
<feature type="compositionally biased region" description="Basic and acidic residues" evidence="1">
    <location>
        <begin position="260"/>
        <end position="277"/>
    </location>
</feature>
<sequence>MISFPIRYRFDLILISAFVLGANLPLHTSAQSSSSSMKQPRSPHSDISLANRPRVSSPNGVAGSGAFQPKNPNDSPSTIVAGGFCLVSLRDEKTWVHGDPKIQIILNDKIYLFAGDRQRDIFSAGPQNYLPVLEGDSIVAFAETGQRVSGNLEFGLTYRDRIYFFRNAGEQSEFQSQPERYVNADLVDQGNCLVSKIEEQKLVPGIPETVLTLDGMRYFFASTGHRRIFMAHPRRYVDTTEATFQDMQIRAGVDQDKGFNRYGIKREKREEGSKETAPEQDETSSDVYSRPAISGYCPVSIQKDGFWVRGKSRFKAVHDGKVYHMAGDEELAVFRENPREFLPALGGDSIVAFADEAQRIPGSAYHPLLAGGRLYLFADAVEKQKFKENPELYEDADLALGGNCIVSYLDEQQEVPGLPDFETDHQGLRFRFSSQALMEKFLADPGIYVDQFSVAQ</sequence>
<keyword evidence="3" id="KW-1185">Reference proteome</keyword>
<accession>A0A5B9QMV5</accession>
<gene>
    <name evidence="2" type="ORF">Pr1d_26310</name>
</gene>
<dbReference type="AlphaFoldDB" id="A0A5B9QMV5"/>
<organism evidence="2 3">
    <name type="scientific">Bythopirellula goksoeyrii</name>
    <dbReference type="NCBI Taxonomy" id="1400387"/>
    <lineage>
        <taxon>Bacteria</taxon>
        <taxon>Pseudomonadati</taxon>
        <taxon>Planctomycetota</taxon>
        <taxon>Planctomycetia</taxon>
        <taxon>Pirellulales</taxon>
        <taxon>Lacipirellulaceae</taxon>
        <taxon>Bythopirellula</taxon>
    </lineage>
</organism>
<feature type="region of interest" description="Disordered" evidence="1">
    <location>
        <begin position="260"/>
        <end position="288"/>
    </location>
</feature>
<dbReference type="EMBL" id="CP042913">
    <property type="protein sequence ID" value="QEG35333.1"/>
    <property type="molecule type" value="Genomic_DNA"/>
</dbReference>
<dbReference type="Proteomes" id="UP000323917">
    <property type="component" value="Chromosome"/>
</dbReference>
<proteinExistence type="predicted"/>